<evidence type="ECO:0000313" key="3">
    <source>
        <dbReference type="Proteomes" id="UP000544872"/>
    </source>
</evidence>
<evidence type="ECO:0000313" key="2">
    <source>
        <dbReference type="EMBL" id="MBB6211243.1"/>
    </source>
</evidence>
<organism evidence="2 3">
    <name type="scientific">Novispirillum itersonii</name>
    <name type="common">Aquaspirillum itersonii</name>
    <dbReference type="NCBI Taxonomy" id="189"/>
    <lineage>
        <taxon>Bacteria</taxon>
        <taxon>Pseudomonadati</taxon>
        <taxon>Pseudomonadota</taxon>
        <taxon>Alphaproteobacteria</taxon>
        <taxon>Rhodospirillales</taxon>
        <taxon>Novispirillaceae</taxon>
        <taxon>Novispirillum</taxon>
    </lineage>
</organism>
<dbReference type="InterPro" id="IPR027417">
    <property type="entry name" value="P-loop_NTPase"/>
</dbReference>
<sequence>MILAVAQTKGGVGKTTLAVNIAIERLRLGHDVLLVDADDQRTASDFTALRQDLTGSTGYTAIELSGAAVRAQVLKLAPKYDDVVIDVGGRDTASLRAALTVADVVLAPFMPRTFDVWTLGKMAELVAEARIYNEGLRAYAVLNLCDPMGGDNMAAAEALKGNPEILYLNAPVGRRKAFPNAAAVGKGVVEMERRDSKACGELSYLVAKAFTA</sequence>
<protein>
    <submittedName>
        <fullName evidence="2">Chromosome partitioning protein</fullName>
    </submittedName>
</protein>
<accession>A0A7W9ZHM6</accession>
<dbReference type="Pfam" id="PF01656">
    <property type="entry name" value="CbiA"/>
    <property type="match status" value="1"/>
</dbReference>
<feature type="domain" description="CobQ/CobB/MinD/ParA nucleotide binding" evidence="1">
    <location>
        <begin position="3"/>
        <end position="185"/>
    </location>
</feature>
<evidence type="ECO:0000259" key="1">
    <source>
        <dbReference type="Pfam" id="PF01656"/>
    </source>
</evidence>
<dbReference type="RefSeq" id="WP_184264063.1">
    <property type="nucleotide sequence ID" value="NZ_JACIIX010000010.1"/>
</dbReference>
<name>A0A7W9ZHM6_NOVIT</name>
<dbReference type="SUPFAM" id="SSF52540">
    <property type="entry name" value="P-loop containing nucleoside triphosphate hydrolases"/>
    <property type="match status" value="1"/>
</dbReference>
<dbReference type="EMBL" id="JACIIX010000010">
    <property type="protein sequence ID" value="MBB6211243.1"/>
    <property type="molecule type" value="Genomic_DNA"/>
</dbReference>
<reference evidence="2 3" key="1">
    <citation type="submission" date="2020-08" db="EMBL/GenBank/DDBJ databases">
        <title>Genomic Encyclopedia of Type Strains, Phase IV (KMG-IV): sequencing the most valuable type-strain genomes for metagenomic binning, comparative biology and taxonomic classification.</title>
        <authorList>
            <person name="Goeker M."/>
        </authorList>
    </citation>
    <scope>NUCLEOTIDE SEQUENCE [LARGE SCALE GENOMIC DNA]</scope>
    <source>
        <strain evidence="2 3">DSM 11590</strain>
    </source>
</reference>
<proteinExistence type="predicted"/>
<dbReference type="PANTHER" id="PTHR13696">
    <property type="entry name" value="P-LOOP CONTAINING NUCLEOSIDE TRIPHOSPHATE HYDROLASE"/>
    <property type="match status" value="1"/>
</dbReference>
<keyword evidence="3" id="KW-1185">Reference proteome</keyword>
<dbReference type="InterPro" id="IPR050678">
    <property type="entry name" value="DNA_Partitioning_ATPase"/>
</dbReference>
<dbReference type="AlphaFoldDB" id="A0A7W9ZHM6"/>
<dbReference type="Gene3D" id="3.40.50.300">
    <property type="entry name" value="P-loop containing nucleotide triphosphate hydrolases"/>
    <property type="match status" value="1"/>
</dbReference>
<dbReference type="Proteomes" id="UP000544872">
    <property type="component" value="Unassembled WGS sequence"/>
</dbReference>
<dbReference type="PIRSF" id="PIRSF009320">
    <property type="entry name" value="Nuc_binding_HP_1000"/>
    <property type="match status" value="1"/>
</dbReference>
<comment type="caution">
    <text evidence="2">The sequence shown here is derived from an EMBL/GenBank/DDBJ whole genome shotgun (WGS) entry which is preliminary data.</text>
</comment>
<gene>
    <name evidence="2" type="ORF">FHS48_002680</name>
</gene>
<dbReference type="InterPro" id="IPR002586">
    <property type="entry name" value="CobQ/CobB/MinD/ParA_Nub-bd_dom"/>
</dbReference>
<dbReference type="PANTHER" id="PTHR13696:SF96">
    <property type="entry name" value="COBQ_COBB_MIND_PARA NUCLEOTIDE BINDING DOMAIN-CONTAINING PROTEIN"/>
    <property type="match status" value="1"/>
</dbReference>
<dbReference type="CDD" id="cd02042">
    <property type="entry name" value="ParAB_family"/>
    <property type="match status" value="1"/>
</dbReference>